<feature type="signal peptide" evidence="2">
    <location>
        <begin position="1"/>
        <end position="28"/>
    </location>
</feature>
<dbReference type="EMBL" id="CP076723">
    <property type="protein sequence ID" value="QWV94734.1"/>
    <property type="molecule type" value="Genomic_DNA"/>
</dbReference>
<feature type="transmembrane region" description="Helical" evidence="1">
    <location>
        <begin position="38"/>
        <end position="60"/>
    </location>
</feature>
<accession>A0ABX8JDI1</accession>
<evidence type="ECO:0000313" key="3">
    <source>
        <dbReference type="EMBL" id="QWV94734.1"/>
    </source>
</evidence>
<proteinExistence type="predicted"/>
<keyword evidence="1" id="KW-1133">Transmembrane helix</keyword>
<dbReference type="RefSeq" id="WP_216801459.1">
    <property type="nucleotide sequence ID" value="NZ_CP076723.1"/>
</dbReference>
<keyword evidence="4" id="KW-1185">Reference proteome</keyword>
<feature type="chain" id="PRO_5046170079" description="PEP-CTERM sorting domain-containing protein" evidence="2">
    <location>
        <begin position="29"/>
        <end position="64"/>
    </location>
</feature>
<evidence type="ECO:0008006" key="5">
    <source>
        <dbReference type="Google" id="ProtNLM"/>
    </source>
</evidence>
<organism evidence="3 4">
    <name type="scientific">Geomonas oryzisoli</name>
    <dbReference type="NCBI Taxonomy" id="2847992"/>
    <lineage>
        <taxon>Bacteria</taxon>
        <taxon>Pseudomonadati</taxon>
        <taxon>Thermodesulfobacteriota</taxon>
        <taxon>Desulfuromonadia</taxon>
        <taxon>Geobacterales</taxon>
        <taxon>Geobacteraceae</taxon>
        <taxon>Geomonas</taxon>
    </lineage>
</organism>
<reference evidence="3 4" key="1">
    <citation type="submission" date="2021-06" db="EMBL/GenBank/DDBJ databases">
        <title>Gemonas diversity in paddy soil.</title>
        <authorList>
            <person name="Liu G."/>
        </authorList>
    </citation>
    <scope>NUCLEOTIDE SEQUENCE [LARGE SCALE GENOMIC DNA]</scope>
    <source>
        <strain evidence="3 4">RG10</strain>
    </source>
</reference>
<evidence type="ECO:0000256" key="1">
    <source>
        <dbReference type="SAM" id="Phobius"/>
    </source>
</evidence>
<keyword evidence="1" id="KW-0812">Transmembrane</keyword>
<protein>
    <recommendedName>
        <fullName evidence="5">PEP-CTERM sorting domain-containing protein</fullName>
    </recommendedName>
</protein>
<evidence type="ECO:0000313" key="4">
    <source>
        <dbReference type="Proteomes" id="UP000683557"/>
    </source>
</evidence>
<evidence type="ECO:0000256" key="2">
    <source>
        <dbReference type="SAM" id="SignalP"/>
    </source>
</evidence>
<gene>
    <name evidence="3" type="ORF">KP004_06035</name>
</gene>
<keyword evidence="2" id="KW-0732">Signal</keyword>
<dbReference type="Proteomes" id="UP000683557">
    <property type="component" value="Chromosome"/>
</dbReference>
<sequence length="64" mass="6527">MKLTVQKIVESAALILVAGLNLCSSCWAGPPAPPVIPATPVGSAEMSAVTVAAVAAYGFWKSRK</sequence>
<name>A0ABX8JDI1_9BACT</name>
<keyword evidence="1" id="KW-0472">Membrane</keyword>